<dbReference type="AlphaFoldDB" id="A0A8H6HGQ9"/>
<evidence type="ECO:0000313" key="2">
    <source>
        <dbReference type="Proteomes" id="UP000521943"/>
    </source>
</evidence>
<feature type="non-terminal residue" evidence="1">
    <location>
        <position position="53"/>
    </location>
</feature>
<sequence length="53" mass="5730">QILSVTCDNATNNDSMVTELAKHVDAFPGAAAQTCCFTHFVNLSAKTLIRVFD</sequence>
<name>A0A8H6HGQ9_9AGAR</name>
<dbReference type="Proteomes" id="UP000521943">
    <property type="component" value="Unassembled WGS sequence"/>
</dbReference>
<feature type="non-terminal residue" evidence="1">
    <location>
        <position position="1"/>
    </location>
</feature>
<reference evidence="1 2" key="1">
    <citation type="submission" date="2020-07" db="EMBL/GenBank/DDBJ databases">
        <title>Comparative genomics of pyrophilous fungi reveals a link between fire events and developmental genes.</title>
        <authorList>
            <consortium name="DOE Joint Genome Institute"/>
            <person name="Steindorff A.S."/>
            <person name="Carver A."/>
            <person name="Calhoun S."/>
            <person name="Stillman K."/>
            <person name="Liu H."/>
            <person name="Lipzen A."/>
            <person name="Pangilinan J."/>
            <person name="Labutti K."/>
            <person name="Bruns T.D."/>
            <person name="Grigoriev I.V."/>
        </authorList>
    </citation>
    <scope>NUCLEOTIDE SEQUENCE [LARGE SCALE GENOMIC DNA]</scope>
    <source>
        <strain evidence="1 2">CBS 144469</strain>
    </source>
</reference>
<keyword evidence="2" id="KW-1185">Reference proteome</keyword>
<dbReference type="EMBL" id="JACGCI010000098">
    <property type="protein sequence ID" value="KAF6745857.1"/>
    <property type="molecule type" value="Genomic_DNA"/>
</dbReference>
<proteinExistence type="predicted"/>
<accession>A0A8H6HGQ9</accession>
<comment type="caution">
    <text evidence="1">The sequence shown here is derived from an EMBL/GenBank/DDBJ whole genome shotgun (WGS) entry which is preliminary data.</text>
</comment>
<organism evidence="1 2">
    <name type="scientific">Ephemerocybe angulata</name>
    <dbReference type="NCBI Taxonomy" id="980116"/>
    <lineage>
        <taxon>Eukaryota</taxon>
        <taxon>Fungi</taxon>
        <taxon>Dikarya</taxon>
        <taxon>Basidiomycota</taxon>
        <taxon>Agaricomycotina</taxon>
        <taxon>Agaricomycetes</taxon>
        <taxon>Agaricomycetidae</taxon>
        <taxon>Agaricales</taxon>
        <taxon>Agaricineae</taxon>
        <taxon>Psathyrellaceae</taxon>
        <taxon>Ephemerocybe</taxon>
    </lineage>
</organism>
<gene>
    <name evidence="1" type="ORF">DFP72DRAFT_783141</name>
</gene>
<evidence type="ECO:0000313" key="1">
    <source>
        <dbReference type="EMBL" id="KAF6745857.1"/>
    </source>
</evidence>
<protein>
    <submittedName>
        <fullName evidence="1">Uncharacterized protein</fullName>
    </submittedName>
</protein>
<dbReference type="OrthoDB" id="2748837at2759"/>